<evidence type="ECO:0000256" key="5">
    <source>
        <dbReference type="SAM" id="Phobius"/>
    </source>
</evidence>
<dbReference type="InterPro" id="IPR035952">
    <property type="entry name" value="Rhomboid-like_sf"/>
</dbReference>
<keyword evidence="4 5" id="KW-0472">Membrane</keyword>
<evidence type="ECO:0000256" key="1">
    <source>
        <dbReference type="ARBA" id="ARBA00004141"/>
    </source>
</evidence>
<dbReference type="STRING" id="1246637.MTBBW1_2540005"/>
<evidence type="ECO:0000256" key="2">
    <source>
        <dbReference type="ARBA" id="ARBA00022692"/>
    </source>
</evidence>
<protein>
    <submittedName>
        <fullName evidence="7">Peptidase S54, rhomboid domain protein</fullName>
    </submittedName>
</protein>
<gene>
    <name evidence="7" type="ORF">MTBBW1_2540005</name>
</gene>
<dbReference type="AlphaFoldDB" id="A0A1W1HEL9"/>
<evidence type="ECO:0000256" key="4">
    <source>
        <dbReference type="ARBA" id="ARBA00023136"/>
    </source>
</evidence>
<evidence type="ECO:0000313" key="8">
    <source>
        <dbReference type="Proteomes" id="UP000191931"/>
    </source>
</evidence>
<accession>A0A1W1HEL9</accession>
<reference evidence="7 8" key="1">
    <citation type="submission" date="2017-03" db="EMBL/GenBank/DDBJ databases">
        <authorList>
            <person name="Afonso C.L."/>
            <person name="Miller P.J."/>
            <person name="Scott M.A."/>
            <person name="Spackman E."/>
            <person name="Goraichik I."/>
            <person name="Dimitrov K.M."/>
            <person name="Suarez D.L."/>
            <person name="Swayne D.E."/>
        </authorList>
    </citation>
    <scope>NUCLEOTIDE SEQUENCE [LARGE SCALE GENOMIC DNA]</scope>
    <source>
        <strain evidence="7">PRJEB14757</strain>
    </source>
</reference>
<keyword evidence="3 5" id="KW-1133">Transmembrane helix</keyword>
<organism evidence="7 8">
    <name type="scientific">Desulfamplus magnetovallimortis</name>
    <dbReference type="NCBI Taxonomy" id="1246637"/>
    <lineage>
        <taxon>Bacteria</taxon>
        <taxon>Pseudomonadati</taxon>
        <taxon>Thermodesulfobacteriota</taxon>
        <taxon>Desulfobacteria</taxon>
        <taxon>Desulfobacterales</taxon>
        <taxon>Desulfobacteraceae</taxon>
        <taxon>Desulfamplus</taxon>
    </lineage>
</organism>
<dbReference type="SUPFAM" id="SSF144091">
    <property type="entry name" value="Rhomboid-like"/>
    <property type="match status" value="1"/>
</dbReference>
<evidence type="ECO:0000256" key="3">
    <source>
        <dbReference type="ARBA" id="ARBA00022989"/>
    </source>
</evidence>
<dbReference type="Gene3D" id="1.20.1540.10">
    <property type="entry name" value="Rhomboid-like"/>
    <property type="match status" value="1"/>
</dbReference>
<proteinExistence type="predicted"/>
<dbReference type="Proteomes" id="UP000191931">
    <property type="component" value="Unassembled WGS sequence"/>
</dbReference>
<dbReference type="InterPro" id="IPR022764">
    <property type="entry name" value="Peptidase_S54_rhomboid_dom"/>
</dbReference>
<evidence type="ECO:0000313" key="7">
    <source>
        <dbReference type="EMBL" id="SLM30937.1"/>
    </source>
</evidence>
<dbReference type="Pfam" id="PF01694">
    <property type="entry name" value="Rhomboid"/>
    <property type="match status" value="1"/>
</dbReference>
<dbReference type="GO" id="GO:0004252">
    <property type="term" value="F:serine-type endopeptidase activity"/>
    <property type="evidence" value="ECO:0007669"/>
    <property type="project" value="InterPro"/>
</dbReference>
<dbReference type="GO" id="GO:0016020">
    <property type="term" value="C:membrane"/>
    <property type="evidence" value="ECO:0007669"/>
    <property type="project" value="UniProtKB-SubCell"/>
</dbReference>
<comment type="subcellular location">
    <subcellularLocation>
        <location evidence="1">Membrane</location>
        <topology evidence="1">Multi-pass membrane protein</topology>
    </subcellularLocation>
</comment>
<feature type="domain" description="Peptidase S54 rhomboid" evidence="6">
    <location>
        <begin position="48"/>
        <end position="176"/>
    </location>
</feature>
<sequence>MKIKYNSPIILSYSLISLAALLFSSNSLMGQWFTSPSNISLSNPLFYLRSIAYIFGHASWSHLMGNLTLILLVGPLLEEKVGSSNLLEMICITAISTAILNALLFSSSLIGGSGIAFMLILLSSFSNIKSGEIPLTFILVAILFIGGEVVSIIKADSISQFSHIFGGFVGACYGLLRKVR</sequence>
<feature type="transmembrane region" description="Helical" evidence="5">
    <location>
        <begin position="110"/>
        <end position="128"/>
    </location>
</feature>
<feature type="transmembrane region" description="Helical" evidence="5">
    <location>
        <begin position="54"/>
        <end position="74"/>
    </location>
</feature>
<dbReference type="PANTHER" id="PTHR43066">
    <property type="entry name" value="RHOMBOID-RELATED PROTEIN"/>
    <property type="match status" value="1"/>
</dbReference>
<keyword evidence="8" id="KW-1185">Reference proteome</keyword>
<evidence type="ECO:0000259" key="6">
    <source>
        <dbReference type="Pfam" id="PF01694"/>
    </source>
</evidence>
<feature type="transmembrane region" description="Helical" evidence="5">
    <location>
        <begin position="135"/>
        <end position="153"/>
    </location>
</feature>
<dbReference type="RefSeq" id="WP_245809570.1">
    <property type="nucleotide sequence ID" value="NZ_LT828569.1"/>
</dbReference>
<dbReference type="EMBL" id="FWEV01000173">
    <property type="protein sequence ID" value="SLM30937.1"/>
    <property type="molecule type" value="Genomic_DNA"/>
</dbReference>
<name>A0A1W1HEL9_9BACT</name>
<keyword evidence="2 5" id="KW-0812">Transmembrane</keyword>